<feature type="compositionally biased region" description="Basic residues" evidence="4">
    <location>
        <begin position="89"/>
        <end position="101"/>
    </location>
</feature>
<evidence type="ECO:0000259" key="6">
    <source>
        <dbReference type="Pfam" id="PF08170"/>
    </source>
</evidence>
<dbReference type="InterPro" id="IPR055079">
    <property type="entry name" value="POP1_C"/>
</dbReference>
<feature type="domain" description="Pop1 N-terminal" evidence="5">
    <location>
        <begin position="107"/>
        <end position="172"/>
    </location>
</feature>
<dbReference type="Proteomes" id="UP001153292">
    <property type="component" value="Chromosome 12"/>
</dbReference>
<feature type="domain" description="POP1 C-terminal" evidence="7">
    <location>
        <begin position="597"/>
        <end position="763"/>
    </location>
</feature>
<accession>A0ABN8AUL5</accession>
<protein>
    <submittedName>
        <fullName evidence="8">Uncharacterized protein</fullName>
    </submittedName>
</protein>
<feature type="region of interest" description="Disordered" evidence="4">
    <location>
        <begin position="80"/>
        <end position="102"/>
    </location>
</feature>
<proteinExistence type="predicted"/>
<feature type="region of interest" description="Disordered" evidence="4">
    <location>
        <begin position="656"/>
        <end position="682"/>
    </location>
</feature>
<evidence type="ECO:0000313" key="8">
    <source>
        <dbReference type="EMBL" id="CAH0398801.1"/>
    </source>
</evidence>
<dbReference type="InterPro" id="IPR012590">
    <property type="entry name" value="POPLD_dom"/>
</dbReference>
<dbReference type="Pfam" id="PF22770">
    <property type="entry name" value="POP1_C"/>
    <property type="match status" value="1"/>
</dbReference>
<feature type="compositionally biased region" description="Basic residues" evidence="4">
    <location>
        <begin position="656"/>
        <end position="665"/>
    </location>
</feature>
<organism evidence="8 9">
    <name type="scientific">Chilo suppressalis</name>
    <name type="common">Asiatic rice borer moth</name>
    <dbReference type="NCBI Taxonomy" id="168631"/>
    <lineage>
        <taxon>Eukaryota</taxon>
        <taxon>Metazoa</taxon>
        <taxon>Ecdysozoa</taxon>
        <taxon>Arthropoda</taxon>
        <taxon>Hexapoda</taxon>
        <taxon>Insecta</taxon>
        <taxon>Pterygota</taxon>
        <taxon>Neoptera</taxon>
        <taxon>Endopterygota</taxon>
        <taxon>Lepidoptera</taxon>
        <taxon>Glossata</taxon>
        <taxon>Ditrysia</taxon>
        <taxon>Pyraloidea</taxon>
        <taxon>Crambidae</taxon>
        <taxon>Crambinae</taxon>
        <taxon>Chilo</taxon>
    </lineage>
</organism>
<feature type="domain" description="POPLD" evidence="6">
    <location>
        <begin position="463"/>
        <end position="551"/>
    </location>
</feature>
<dbReference type="PANTHER" id="PTHR22731:SF3">
    <property type="entry name" value="RIBONUCLEASES P_MRP PROTEIN SUBUNIT POP1"/>
    <property type="match status" value="1"/>
</dbReference>
<keyword evidence="9" id="KW-1185">Reference proteome</keyword>
<evidence type="ECO:0000256" key="1">
    <source>
        <dbReference type="ARBA" id="ARBA00004123"/>
    </source>
</evidence>
<keyword evidence="3" id="KW-0539">Nucleus</keyword>
<evidence type="ECO:0000259" key="5">
    <source>
        <dbReference type="Pfam" id="PF06978"/>
    </source>
</evidence>
<dbReference type="PANTHER" id="PTHR22731">
    <property type="entry name" value="RIBONUCLEASES P/MRP PROTEIN SUBUNIT POP1"/>
    <property type="match status" value="1"/>
</dbReference>
<evidence type="ECO:0000313" key="9">
    <source>
        <dbReference type="Proteomes" id="UP001153292"/>
    </source>
</evidence>
<sequence>MESSESNTVVSDMERLPYSANSLKFAASRSVEIAAMTESILRPSKTKLIFQSLPVHMRRRVMSHNAKRLPNKLRTGHLEQLKKSGLPPKQKRPSRKYRRRPGNLLEEYNRRQKKNFWLETHIWHAKRFHMIEKWGHRIAYAPCDKAFRACYRASSAHCLLQDISYHTAVQIIGPEITIKDIFALITSNYCGLGICAKAYIDGKREGSIHLYEKNMYPFGYIGKISFLWEKNEREKSLWLFVHPSQTKQVESLLTDMLDNISHTPVEKKRKLTNNYSENIKVKFLPGTFNRFRLTGPKSHIVLAHSIKCIDDIEKIKENKWIQNLNRSTLYLKEKCDYWQKIKGATSPSHLPSKIVIGLVVRDPRLCRPNRRTKALNENIQLDIEPFLNIPPTLSASPLWDSYTHDNIKKEKLSNTQFIEHITKTQLVPGAVNIEDPALQSIPIVLIQRPGSQDSSKKIGYGSGWDIIIPPGYGLQFWQTLIMFGARSGGLRESENLAFEMGDCYLPPDSNSGKEEEIRIETELREKYFRLPPSKRVNYIKMGIVTPFICPWKILLRDWSNSSTDNFFVLRDRRLLQRLQDCIINKIELPEIENAVACLVQVSLKMVKKGKLNKNAIICLPEKNDLLELPQEQQCEDPNEKIRKQKRTEHMKKLKQLRRKRNKLKKAGTQVNKSPKKISSKSEPSEYVKAMRELWLPSDIKSCRHSCSRQILGFLPQAAYSFSESRSCGVGFVAYNALNTLLKKNFNKVLVRNVSSRKYRLANLFLKIDQ</sequence>
<name>A0ABN8AUL5_CHISP</name>
<comment type="subcellular location">
    <subcellularLocation>
        <location evidence="1">Nucleus</location>
    </subcellularLocation>
</comment>
<dbReference type="Pfam" id="PF06978">
    <property type="entry name" value="POP1_N"/>
    <property type="match status" value="2"/>
</dbReference>
<evidence type="ECO:0000259" key="7">
    <source>
        <dbReference type="Pfam" id="PF22770"/>
    </source>
</evidence>
<evidence type="ECO:0000256" key="4">
    <source>
        <dbReference type="SAM" id="MobiDB-lite"/>
    </source>
</evidence>
<evidence type="ECO:0000256" key="3">
    <source>
        <dbReference type="ARBA" id="ARBA00023242"/>
    </source>
</evidence>
<dbReference type="InterPro" id="IPR009723">
    <property type="entry name" value="Pop1_N"/>
</dbReference>
<reference evidence="8" key="1">
    <citation type="submission" date="2021-12" db="EMBL/GenBank/DDBJ databases">
        <authorList>
            <person name="King R."/>
        </authorList>
    </citation>
    <scope>NUCLEOTIDE SEQUENCE</scope>
</reference>
<dbReference type="EMBL" id="OU963905">
    <property type="protein sequence ID" value="CAH0398801.1"/>
    <property type="molecule type" value="Genomic_DNA"/>
</dbReference>
<feature type="domain" description="Pop1 N-terminal" evidence="5">
    <location>
        <begin position="25"/>
        <end position="98"/>
    </location>
</feature>
<dbReference type="InterPro" id="IPR039182">
    <property type="entry name" value="Pop1"/>
</dbReference>
<dbReference type="Pfam" id="PF08170">
    <property type="entry name" value="POPLD"/>
    <property type="match status" value="1"/>
</dbReference>
<gene>
    <name evidence="8" type="ORF">CHILSU_LOCUS1925</name>
</gene>
<keyword evidence="2" id="KW-0819">tRNA processing</keyword>
<evidence type="ECO:0000256" key="2">
    <source>
        <dbReference type="ARBA" id="ARBA00022694"/>
    </source>
</evidence>